<evidence type="ECO:0000313" key="4">
    <source>
        <dbReference type="EMBL" id="EUA85673.1"/>
    </source>
</evidence>
<dbReference type="NCBIfam" id="TIGR00105">
    <property type="entry name" value="L31"/>
    <property type="match status" value="1"/>
</dbReference>
<keyword evidence="5" id="KW-1185">Reference proteome</keyword>
<dbReference type="GO" id="GO:0005840">
    <property type="term" value="C:ribosome"/>
    <property type="evidence" value="ECO:0007669"/>
    <property type="project" value="UniProtKB-KW"/>
</dbReference>
<proteinExistence type="inferred from homology"/>
<keyword evidence="2 3" id="KW-0687">Ribonucleoprotein</keyword>
<keyword evidence="1 3" id="KW-0689">Ribosomal protein</keyword>
<dbReference type="InterPro" id="IPR042105">
    <property type="entry name" value="Ribosomal_bL31_sf"/>
</dbReference>
<sequence length="40" mass="4616">MEVSADSHPFWTGTRRTLDTAGRVEKFYRRYGRADRPATG</sequence>
<gene>
    <name evidence="4" type="ORF">I551_7875</name>
</gene>
<reference evidence="4 5" key="1">
    <citation type="submission" date="2014-01" db="EMBL/GenBank/DDBJ databases">
        <authorList>
            <person name="Dobos K."/>
            <person name="Lenaerts A."/>
            <person name="Ordway D."/>
            <person name="DeGroote M.A."/>
            <person name="Parker T."/>
            <person name="Sizemore C."/>
            <person name="Tallon L.J."/>
            <person name="Sadzewicz L.K."/>
            <person name="Sengamalay N."/>
            <person name="Fraser C.M."/>
            <person name="Hine E."/>
            <person name="Shefchek K.A."/>
            <person name="Das S.P."/>
            <person name="Tettelin H."/>
        </authorList>
    </citation>
    <scope>NUCLEOTIDE SEQUENCE [LARGE SCALE GENOMIC DNA]</scope>
    <source>
        <strain evidence="4 5">Harvey</strain>
    </source>
</reference>
<evidence type="ECO:0000256" key="3">
    <source>
        <dbReference type="RuleBase" id="RU000564"/>
    </source>
</evidence>
<protein>
    <recommendedName>
        <fullName evidence="3">50S ribosomal protein L31</fullName>
    </recommendedName>
</protein>
<dbReference type="PROSITE" id="PS01143">
    <property type="entry name" value="RIBOSOMAL_L31"/>
    <property type="match status" value="1"/>
</dbReference>
<organism evidence="4 5">
    <name type="scientific">Mycobacterium ulcerans str. Harvey</name>
    <dbReference type="NCBI Taxonomy" id="1299332"/>
    <lineage>
        <taxon>Bacteria</taxon>
        <taxon>Bacillati</taxon>
        <taxon>Actinomycetota</taxon>
        <taxon>Actinomycetes</taxon>
        <taxon>Mycobacteriales</taxon>
        <taxon>Mycobacteriaceae</taxon>
        <taxon>Mycobacterium</taxon>
        <taxon>Mycobacterium ulcerans group</taxon>
    </lineage>
</organism>
<dbReference type="InterPro" id="IPR002150">
    <property type="entry name" value="Ribosomal_bL31"/>
</dbReference>
<dbReference type="Gene3D" id="4.10.830.30">
    <property type="entry name" value="Ribosomal protein L31"/>
    <property type="match status" value="1"/>
</dbReference>
<dbReference type="Proteomes" id="UP000020681">
    <property type="component" value="Unassembled WGS sequence"/>
</dbReference>
<evidence type="ECO:0000313" key="5">
    <source>
        <dbReference type="Proteomes" id="UP000020681"/>
    </source>
</evidence>
<comment type="caution">
    <text evidence="4">The sequence shown here is derived from an EMBL/GenBank/DDBJ whole genome shotgun (WGS) entry which is preliminary data.</text>
</comment>
<evidence type="ECO:0000256" key="2">
    <source>
        <dbReference type="ARBA" id="ARBA00023274"/>
    </source>
</evidence>
<dbReference type="Pfam" id="PF01197">
    <property type="entry name" value="Ribosomal_L31"/>
    <property type="match status" value="1"/>
</dbReference>
<dbReference type="EMBL" id="JAOL01000189">
    <property type="protein sequence ID" value="EUA85673.1"/>
    <property type="molecule type" value="Genomic_DNA"/>
</dbReference>
<accession>A0ABN0QM43</accession>
<name>A0ABN0QM43_MYCUL</name>
<comment type="similarity">
    <text evidence="3">Belongs to the bacterial ribosomal protein bL31 family.</text>
</comment>
<dbReference type="InterPro" id="IPR034704">
    <property type="entry name" value="Ribosomal_bL28/bL31-like_sf"/>
</dbReference>
<evidence type="ECO:0000256" key="1">
    <source>
        <dbReference type="ARBA" id="ARBA00022980"/>
    </source>
</evidence>
<dbReference type="SUPFAM" id="SSF143800">
    <property type="entry name" value="L28p-like"/>
    <property type="match status" value="1"/>
</dbReference>